<keyword evidence="12" id="KW-1185">Reference proteome</keyword>
<keyword evidence="2" id="KW-0597">Phosphoprotein</keyword>
<dbReference type="PROSITE" id="PS00383">
    <property type="entry name" value="TYR_PHOSPHATASE_1"/>
    <property type="match status" value="1"/>
</dbReference>
<dbReference type="Pfam" id="PF00102">
    <property type="entry name" value="Y_phosphatase"/>
    <property type="match status" value="1"/>
</dbReference>
<evidence type="ECO:0000256" key="8">
    <source>
        <dbReference type="SAM" id="SignalP"/>
    </source>
</evidence>
<feature type="transmembrane region" description="Helical" evidence="7">
    <location>
        <begin position="785"/>
        <end position="807"/>
    </location>
</feature>
<dbReference type="AlphaFoldDB" id="A0AAN7SHJ5"/>
<dbReference type="GO" id="GO:0005829">
    <property type="term" value="C:cytosol"/>
    <property type="evidence" value="ECO:0007669"/>
    <property type="project" value="TreeGrafter"/>
</dbReference>
<dbReference type="CDD" id="cd00047">
    <property type="entry name" value="PTPc"/>
    <property type="match status" value="1"/>
</dbReference>
<gene>
    <name evidence="11" type="ORF">RN001_004631</name>
</gene>
<dbReference type="PRINTS" id="PR00700">
    <property type="entry name" value="PRTYPHPHTASE"/>
</dbReference>
<organism evidence="11 12">
    <name type="scientific">Aquatica leii</name>
    <dbReference type="NCBI Taxonomy" id="1421715"/>
    <lineage>
        <taxon>Eukaryota</taxon>
        <taxon>Metazoa</taxon>
        <taxon>Ecdysozoa</taxon>
        <taxon>Arthropoda</taxon>
        <taxon>Hexapoda</taxon>
        <taxon>Insecta</taxon>
        <taxon>Pterygota</taxon>
        <taxon>Neoptera</taxon>
        <taxon>Endopterygota</taxon>
        <taxon>Coleoptera</taxon>
        <taxon>Polyphaga</taxon>
        <taxon>Elateriformia</taxon>
        <taxon>Elateroidea</taxon>
        <taxon>Lampyridae</taxon>
        <taxon>Luciolinae</taxon>
        <taxon>Aquatica</taxon>
    </lineage>
</organism>
<evidence type="ECO:0000256" key="1">
    <source>
        <dbReference type="ARBA" id="ARBA00013064"/>
    </source>
</evidence>
<dbReference type="InterPro" id="IPR008356">
    <property type="entry name" value="Tyr_Pase_KIM-con"/>
</dbReference>
<dbReference type="PROSITE" id="PS50056">
    <property type="entry name" value="TYR_PHOSPHATASE_2"/>
    <property type="match status" value="1"/>
</dbReference>
<feature type="compositionally biased region" description="Basic and acidic residues" evidence="6">
    <location>
        <begin position="329"/>
        <end position="344"/>
    </location>
</feature>
<accession>A0AAN7SHJ5</accession>
<name>A0AAN7SHJ5_9COLE</name>
<dbReference type="GO" id="GO:0009653">
    <property type="term" value="P:anatomical structure morphogenesis"/>
    <property type="evidence" value="ECO:0007669"/>
    <property type="project" value="UniProtKB-ARBA"/>
</dbReference>
<feature type="signal peptide" evidence="8">
    <location>
        <begin position="1"/>
        <end position="23"/>
    </location>
</feature>
<dbReference type="EMBL" id="JARPUR010000002">
    <property type="protein sequence ID" value="KAK4881312.1"/>
    <property type="molecule type" value="Genomic_DNA"/>
</dbReference>
<feature type="domain" description="Tyrosine specific protein phosphatases" evidence="10">
    <location>
        <begin position="1069"/>
        <end position="1157"/>
    </location>
</feature>
<dbReference type="EC" id="3.1.3.48" evidence="1"/>
<evidence type="ECO:0000256" key="7">
    <source>
        <dbReference type="SAM" id="Phobius"/>
    </source>
</evidence>
<evidence type="ECO:0000313" key="11">
    <source>
        <dbReference type="EMBL" id="KAK4881312.1"/>
    </source>
</evidence>
<dbReference type="PANTHER" id="PTHR46198:SF4">
    <property type="entry name" value="PROTEIN-TYROSINE-PHOSPHATASE"/>
    <property type="match status" value="1"/>
</dbReference>
<keyword evidence="7" id="KW-1133">Transmembrane helix</keyword>
<dbReference type="InterPro" id="IPR000387">
    <property type="entry name" value="Tyr_Pase_dom"/>
</dbReference>
<dbReference type="Gene3D" id="3.90.190.10">
    <property type="entry name" value="Protein tyrosine phosphatase superfamily"/>
    <property type="match status" value="1"/>
</dbReference>
<dbReference type="GO" id="GO:0004725">
    <property type="term" value="F:protein tyrosine phosphatase activity"/>
    <property type="evidence" value="ECO:0007669"/>
    <property type="project" value="UniProtKB-EC"/>
</dbReference>
<dbReference type="SUPFAM" id="SSF52799">
    <property type="entry name" value="(Phosphotyrosine protein) phosphatases II"/>
    <property type="match status" value="1"/>
</dbReference>
<feature type="chain" id="PRO_5042972821" description="protein-tyrosine-phosphatase" evidence="8">
    <location>
        <begin position="24"/>
        <end position="1178"/>
    </location>
</feature>
<keyword evidence="7" id="KW-0472">Membrane</keyword>
<dbReference type="SMART" id="SM00194">
    <property type="entry name" value="PTPc"/>
    <property type="match status" value="1"/>
</dbReference>
<feature type="region of interest" description="Disordered" evidence="6">
    <location>
        <begin position="83"/>
        <end position="138"/>
    </location>
</feature>
<evidence type="ECO:0000256" key="4">
    <source>
        <dbReference type="ARBA" id="ARBA00022912"/>
    </source>
</evidence>
<dbReference type="PANTHER" id="PTHR46198">
    <property type="entry name" value="PROTEIN-TYROSINE-PHOSPHATASE"/>
    <property type="match status" value="1"/>
</dbReference>
<feature type="compositionally biased region" description="Acidic residues" evidence="6">
    <location>
        <begin position="108"/>
        <end position="119"/>
    </location>
</feature>
<keyword evidence="3" id="KW-0378">Hydrolase</keyword>
<reference evidence="12" key="1">
    <citation type="submission" date="2023-01" db="EMBL/GenBank/DDBJ databases">
        <title>Key to firefly adult light organ development and bioluminescence: homeobox transcription factors regulate luciferase expression and transportation to peroxisome.</title>
        <authorList>
            <person name="Fu X."/>
        </authorList>
    </citation>
    <scope>NUCLEOTIDE SEQUENCE [LARGE SCALE GENOMIC DNA]</scope>
</reference>
<feature type="compositionally biased region" description="Basic and acidic residues" evidence="6">
    <location>
        <begin position="83"/>
        <end position="93"/>
    </location>
</feature>
<evidence type="ECO:0000256" key="6">
    <source>
        <dbReference type="SAM" id="MobiDB-lite"/>
    </source>
</evidence>
<evidence type="ECO:0000256" key="2">
    <source>
        <dbReference type="ARBA" id="ARBA00022553"/>
    </source>
</evidence>
<dbReference type="InterPro" id="IPR029021">
    <property type="entry name" value="Prot-tyrosine_phosphatase-like"/>
</dbReference>
<dbReference type="PROSITE" id="PS50055">
    <property type="entry name" value="TYR_PHOSPHATASE_PTP"/>
    <property type="match status" value="1"/>
</dbReference>
<dbReference type="InterPro" id="IPR003595">
    <property type="entry name" value="Tyr_Pase_cat"/>
</dbReference>
<dbReference type="GO" id="GO:0007165">
    <property type="term" value="P:signal transduction"/>
    <property type="evidence" value="ECO:0007669"/>
    <property type="project" value="TreeGrafter"/>
</dbReference>
<feature type="domain" description="Tyrosine-protein phosphatase" evidence="9">
    <location>
        <begin position="907"/>
        <end position="1166"/>
    </location>
</feature>
<dbReference type="GO" id="GO:0005886">
    <property type="term" value="C:plasma membrane"/>
    <property type="evidence" value="ECO:0007669"/>
    <property type="project" value="TreeGrafter"/>
</dbReference>
<dbReference type="GO" id="GO:0048666">
    <property type="term" value="P:neuron development"/>
    <property type="evidence" value="ECO:0007669"/>
    <property type="project" value="UniProtKB-ARBA"/>
</dbReference>
<comment type="caution">
    <text evidence="11">The sequence shown here is derived from an EMBL/GenBank/DDBJ whole genome shotgun (WGS) entry which is preliminary data.</text>
</comment>
<sequence>MGFMLRIILGLSLLLTVCPSIDSASSWRYVRQILPEEAPEVPVAQDKLNANESNKEEVINNVINKTTNRNDSAKSSLRISVDNKLKTENETQKQAKHINNSKVNKEGEEYEYSNEEDSETSQTNHKKPTTTGVPDTKHTVTFREESARSIDINKYISPEFHNKNQVYTLAISPDTEKYINLHNDITFSTTSRYDFDKKQKDIETEVKHKLKYIDSEFSQAEKDFHSNTRNEGELDVSEILEKPLDNNTNAELQFLKYKNITSSYNKINNKINKETDIEAGQTVNYNTSYNKTHIYNETPKDYKNKISTHDEEFVDTKFSHKFITEPVDNKKTNIDTENTKEPLTQKDTSLTKPPSLNKTSNQEHLISNKIETDITNVENVLKTKNSFLDSTTQPSLPSSKITTHTTVPKRVQQYTTLSYDQNEKETIAISKRGSTKYADTIIPTASTTAMPRTRTQSKINNKQNLANKQNHTFEEVVQENQVHPVQVPAPTIDVNFDKNITEDTTVQEYLMTQTTLYTILDETTSTVPLETTTKLDTTTTFETTTENSKFTTMTIAQTTTELDTTTMGLTTNVNIVTLTDTETSTTPTTESITEIYSERPEQNFTTEMPYTADLFKNDHVSKTELDGKFTNGQEFNVSTISVHQTETDAVTNKNILPRTTTSQKINESTQVYSTTAEIVPTTSDYRENIIIKQTDILTTKQANVTKPPKIHEGQKSIFNETKIENKTVTIFYNTTETNTHTRIHVKTTDSPLIIPLNISIYETEPEITTNSQFIENTDENNSGKIAAIVISSIGAVCLVLLAGLLFVMRKRHKRFNYGQRCTPVSLDAYSVDNVSVYNSVRRKAAMRASKRSYGNPAFDDPTSTSNPLNFPALAKFANNANAIALEFEEIPQVTAQTIELPEGCEIKNRYANVIPLPETRVQLLGSIEGYPNSDYINANYVTGPKSTKNYYIACQAPMQNTVEDFWRMVWEQQSKVILMLTHLFENGSEKSIDYLPPSEVLDCHRLFGDFQITLKKREVKEKYVISILQLKNMVSNSWREVTHLWYLGWPEKGVPSEANSLIAFLIEARSYIKALPATENGKPSSNSNEQVANGSANVEHNPIIVHCSPGTGRTGTVIACDIAIREFELSRQVDIPKTVYRIRRDRASSVQTKEQYSFIYNVITLYATKLTGGVLDSL</sequence>
<keyword evidence="7" id="KW-0812">Transmembrane</keyword>
<dbReference type="GO" id="GO:0019901">
    <property type="term" value="F:protein kinase binding"/>
    <property type="evidence" value="ECO:0007669"/>
    <property type="project" value="TreeGrafter"/>
</dbReference>
<proteinExistence type="predicted"/>
<protein>
    <recommendedName>
        <fullName evidence="1">protein-tyrosine-phosphatase</fullName>
        <ecNumber evidence="1">3.1.3.48</ecNumber>
    </recommendedName>
</protein>
<dbReference type="FunFam" id="3.90.190.10:FF:000098">
    <property type="entry name" value="Protein-tryrosine phosphatase"/>
    <property type="match status" value="1"/>
</dbReference>
<feature type="region of interest" description="Disordered" evidence="6">
    <location>
        <begin position="329"/>
        <end position="360"/>
    </location>
</feature>
<evidence type="ECO:0000313" key="12">
    <source>
        <dbReference type="Proteomes" id="UP001353858"/>
    </source>
</evidence>
<dbReference type="InterPro" id="IPR000242">
    <property type="entry name" value="PTP_cat"/>
</dbReference>
<keyword evidence="8" id="KW-0732">Signal</keyword>
<dbReference type="InterPro" id="IPR016130">
    <property type="entry name" value="Tyr_Pase_AS"/>
</dbReference>
<dbReference type="SMART" id="SM00404">
    <property type="entry name" value="PTPc_motif"/>
    <property type="match status" value="1"/>
</dbReference>
<evidence type="ECO:0000259" key="10">
    <source>
        <dbReference type="PROSITE" id="PS50056"/>
    </source>
</evidence>
<evidence type="ECO:0000259" key="9">
    <source>
        <dbReference type="PROSITE" id="PS50055"/>
    </source>
</evidence>
<feature type="compositionally biased region" description="Polar residues" evidence="6">
    <location>
        <begin position="345"/>
        <end position="360"/>
    </location>
</feature>
<keyword evidence="4" id="KW-0904">Protein phosphatase</keyword>
<evidence type="ECO:0000256" key="3">
    <source>
        <dbReference type="ARBA" id="ARBA00022801"/>
    </source>
</evidence>
<dbReference type="GO" id="GO:0030054">
    <property type="term" value="C:cell junction"/>
    <property type="evidence" value="ECO:0007669"/>
    <property type="project" value="TreeGrafter"/>
</dbReference>
<dbReference type="Proteomes" id="UP001353858">
    <property type="component" value="Unassembled WGS sequence"/>
</dbReference>
<feature type="active site" description="Phosphocysteine intermediate" evidence="5">
    <location>
        <position position="1107"/>
    </location>
</feature>
<evidence type="ECO:0000256" key="5">
    <source>
        <dbReference type="PIRSR" id="PIRSR608356-50"/>
    </source>
</evidence>